<sequence>HGNTSYLSEINARPSIKNKTVLAMCDGLRGTYTRSTPWYWGGIIMSRDPVAAEYTALQVINEKRVMEKEEPFSVPSYVKLAESKYGLGTCDPAKIDIVR</sequence>
<evidence type="ECO:0000313" key="1">
    <source>
        <dbReference type="EMBL" id="GAF87817.1"/>
    </source>
</evidence>
<protein>
    <submittedName>
        <fullName evidence="1">Uncharacterized protein</fullName>
    </submittedName>
</protein>
<dbReference type="AlphaFoldDB" id="X0TI47"/>
<dbReference type="EMBL" id="BARS01015187">
    <property type="protein sequence ID" value="GAF87817.1"/>
    <property type="molecule type" value="Genomic_DNA"/>
</dbReference>
<comment type="caution">
    <text evidence="1">The sequence shown here is derived from an EMBL/GenBank/DDBJ whole genome shotgun (WGS) entry which is preliminary data.</text>
</comment>
<proteinExistence type="predicted"/>
<accession>X0TI47</accession>
<reference evidence="1" key="1">
    <citation type="journal article" date="2014" name="Front. Microbiol.">
        <title>High frequency of phylogenetically diverse reductive dehalogenase-homologous genes in deep subseafloor sedimentary metagenomes.</title>
        <authorList>
            <person name="Kawai M."/>
            <person name="Futagami T."/>
            <person name="Toyoda A."/>
            <person name="Takaki Y."/>
            <person name="Nishi S."/>
            <person name="Hori S."/>
            <person name="Arai W."/>
            <person name="Tsubouchi T."/>
            <person name="Morono Y."/>
            <person name="Uchiyama I."/>
            <person name="Ito T."/>
            <person name="Fujiyama A."/>
            <person name="Inagaki F."/>
            <person name="Takami H."/>
        </authorList>
    </citation>
    <scope>NUCLEOTIDE SEQUENCE</scope>
    <source>
        <strain evidence="1">Expedition CK06-06</strain>
    </source>
</reference>
<name>X0TI47_9ZZZZ</name>
<gene>
    <name evidence="1" type="ORF">S01H1_25188</name>
</gene>
<organism evidence="1">
    <name type="scientific">marine sediment metagenome</name>
    <dbReference type="NCBI Taxonomy" id="412755"/>
    <lineage>
        <taxon>unclassified sequences</taxon>
        <taxon>metagenomes</taxon>
        <taxon>ecological metagenomes</taxon>
    </lineage>
</organism>
<feature type="non-terminal residue" evidence="1">
    <location>
        <position position="1"/>
    </location>
</feature>